<dbReference type="STRING" id="314278.NB231_10888"/>
<evidence type="ECO:0000256" key="11">
    <source>
        <dbReference type="ARBA" id="ARBA00033245"/>
    </source>
</evidence>
<evidence type="ECO:0000256" key="6">
    <source>
        <dbReference type="ARBA" id="ARBA00022692"/>
    </source>
</evidence>
<dbReference type="CDD" id="cd19961">
    <property type="entry name" value="EcYidC-like_peri"/>
    <property type="match status" value="1"/>
</dbReference>
<feature type="transmembrane region" description="Helical" evidence="13">
    <location>
        <begin position="493"/>
        <end position="518"/>
    </location>
</feature>
<dbReference type="InterPro" id="IPR001708">
    <property type="entry name" value="YidC/ALB3/OXA1/COX18"/>
</dbReference>
<evidence type="ECO:0000256" key="14">
    <source>
        <dbReference type="SAM" id="MobiDB-lite"/>
    </source>
</evidence>
<feature type="region of interest" description="Disordered" evidence="14">
    <location>
        <begin position="29"/>
        <end position="52"/>
    </location>
</feature>
<dbReference type="CDD" id="cd20070">
    <property type="entry name" value="5TM_YidC_Alb3"/>
    <property type="match status" value="1"/>
</dbReference>
<evidence type="ECO:0000259" key="15">
    <source>
        <dbReference type="Pfam" id="PF02096"/>
    </source>
</evidence>
<evidence type="ECO:0000313" key="18">
    <source>
        <dbReference type="Proteomes" id="UP000003374"/>
    </source>
</evidence>
<dbReference type="NCBIfam" id="TIGR03592">
    <property type="entry name" value="yidC_oxa1_cterm"/>
    <property type="match status" value="1"/>
</dbReference>
<comment type="subcellular location">
    <subcellularLocation>
        <location evidence="1">Cell inner membrane</location>
        <topology evidence="1">Multi-pass membrane protein</topology>
    </subcellularLocation>
    <subcellularLocation>
        <location evidence="13">Cell membrane</location>
        <topology evidence="13">Multi-pass membrane protein</topology>
    </subcellularLocation>
</comment>
<sequence length="548" mass="61711">MENQRLFLFLALGAVLFLLWDAWQQDYGPRPPTPQSTEQAVQAPQADGPAEELPTELRQQAGLAAQGMRISVVTDLFAIEINTVGGGIGSAKLLKHATSTDDPAPFTLLRDQGKPLFVVQAGLRAKEGSAPGTQARFQSRQKAYQLASGEQQLVVPLVWHGPNGITVTRRYIFQRGKYTIDIEQEVQNASAAPWSAYQYTQLLRGEENKTGGLAGQVAYIGGAIYSPDDKYQKISFDEMQEQALDRTVQNGWVAMVQHYFLAAMVPPRGMTERFYSRIVGGDLFSLGMSSPWQTIQPGQSGTFQTQLYLGPKDQERMASVASGLELTVDYGIFTIIAKPMFVVLSWFHAVVGNWGWAIVFLTVLIKAVFFKLSETSYRSMARMRKLQPRMQQLKEQFGDDRQRMNQELMTLYKREKVNPLGGCLPILIQIPVFIALYWVLLESVELRQAPFILWLRDLSAPDPYYVLPIIMGLTMLAQQRLNPAPMDPIQQKIMLFMPVVFTGFFLFFPGGLVLYYTVNNSLSILQQWLITRRIDQTESKTVDVKKLV</sequence>
<evidence type="ECO:0000256" key="8">
    <source>
        <dbReference type="ARBA" id="ARBA00022989"/>
    </source>
</evidence>
<dbReference type="GO" id="GO:0015031">
    <property type="term" value="P:protein transport"/>
    <property type="evidence" value="ECO:0007669"/>
    <property type="project" value="UniProtKB-KW"/>
</dbReference>
<evidence type="ECO:0000256" key="3">
    <source>
        <dbReference type="ARBA" id="ARBA00015325"/>
    </source>
</evidence>
<dbReference type="InterPro" id="IPR038221">
    <property type="entry name" value="YidC_periplasmic_sf"/>
</dbReference>
<comment type="function">
    <text evidence="13">Required for the insertion and/or proper folding and/or complex formation of integral membrane proteins into the membrane. Involved in integration of membrane proteins that insert both dependently and independently of the Sec translocase complex, as well as at least some lipoproteins. Aids folding of multispanning membrane proteins.</text>
</comment>
<keyword evidence="5 13" id="KW-1003">Cell membrane</keyword>
<feature type="transmembrane region" description="Helical" evidence="13">
    <location>
        <begin position="354"/>
        <end position="373"/>
    </location>
</feature>
<evidence type="ECO:0000256" key="1">
    <source>
        <dbReference type="ARBA" id="ARBA00004429"/>
    </source>
</evidence>
<comment type="subunit">
    <text evidence="13">Interacts with the Sec translocase complex via SecD. Specifically interacts with transmembrane segments of nascent integral membrane proteins during membrane integration.</text>
</comment>
<keyword evidence="6 13" id="KW-0812">Transmembrane</keyword>
<feature type="transmembrane region" description="Helical" evidence="13">
    <location>
        <begin position="419"/>
        <end position="440"/>
    </location>
</feature>
<organism evidence="17 18">
    <name type="scientific">Nitrococcus mobilis Nb-231</name>
    <dbReference type="NCBI Taxonomy" id="314278"/>
    <lineage>
        <taxon>Bacteria</taxon>
        <taxon>Pseudomonadati</taxon>
        <taxon>Pseudomonadota</taxon>
        <taxon>Gammaproteobacteria</taxon>
        <taxon>Chromatiales</taxon>
        <taxon>Ectothiorhodospiraceae</taxon>
        <taxon>Nitrococcus</taxon>
    </lineage>
</organism>
<gene>
    <name evidence="13" type="primary">yidC</name>
    <name evidence="17" type="ORF">NB231_10888</name>
</gene>
<dbReference type="GO" id="GO:0032977">
    <property type="term" value="F:membrane insertase activity"/>
    <property type="evidence" value="ECO:0007669"/>
    <property type="project" value="InterPro"/>
</dbReference>
<dbReference type="PRINTS" id="PR01900">
    <property type="entry name" value="YIDCPROTEIN"/>
</dbReference>
<dbReference type="eggNOG" id="COG0706">
    <property type="taxonomic scope" value="Bacteria"/>
</dbReference>
<dbReference type="NCBIfam" id="TIGR03593">
    <property type="entry name" value="yidC_nterm"/>
    <property type="match status" value="1"/>
</dbReference>
<dbReference type="InterPro" id="IPR047196">
    <property type="entry name" value="YidC_ALB_C"/>
</dbReference>
<feature type="domain" description="Membrane insertase YidC/Oxa/ALB C-terminal" evidence="15">
    <location>
        <begin position="354"/>
        <end position="532"/>
    </location>
</feature>
<keyword evidence="10 13" id="KW-0143">Chaperone</keyword>
<keyword evidence="18" id="KW-1185">Reference proteome</keyword>
<dbReference type="Pfam" id="PF14849">
    <property type="entry name" value="YidC_periplas"/>
    <property type="match status" value="1"/>
</dbReference>
<proteinExistence type="inferred from homology"/>
<evidence type="ECO:0000256" key="2">
    <source>
        <dbReference type="ARBA" id="ARBA00010527"/>
    </source>
</evidence>
<evidence type="ECO:0000256" key="12">
    <source>
        <dbReference type="ARBA" id="ARBA00033342"/>
    </source>
</evidence>
<dbReference type="InterPro" id="IPR028055">
    <property type="entry name" value="YidC/Oxa/ALB_C"/>
</dbReference>
<reference evidence="17 18" key="1">
    <citation type="submission" date="2006-02" db="EMBL/GenBank/DDBJ databases">
        <authorList>
            <person name="Waterbury J."/>
            <person name="Ferriera S."/>
            <person name="Johnson J."/>
            <person name="Kravitz S."/>
            <person name="Halpern A."/>
            <person name="Remington K."/>
            <person name="Beeson K."/>
            <person name="Tran B."/>
            <person name="Rogers Y.-H."/>
            <person name="Friedman R."/>
            <person name="Venter J.C."/>
        </authorList>
    </citation>
    <scope>NUCLEOTIDE SEQUENCE [LARGE SCALE GENOMIC DNA]</scope>
    <source>
        <strain evidence="17 18">Nb-231</strain>
    </source>
</reference>
<dbReference type="EMBL" id="AAOF01000002">
    <property type="protein sequence ID" value="EAR22954.1"/>
    <property type="molecule type" value="Genomic_DNA"/>
</dbReference>
<evidence type="ECO:0000259" key="16">
    <source>
        <dbReference type="Pfam" id="PF14849"/>
    </source>
</evidence>
<dbReference type="GO" id="GO:0005886">
    <property type="term" value="C:plasma membrane"/>
    <property type="evidence" value="ECO:0007669"/>
    <property type="project" value="UniProtKB-SubCell"/>
</dbReference>
<dbReference type="RefSeq" id="WP_005002478.1">
    <property type="nucleotide sequence ID" value="NZ_CH672427.1"/>
</dbReference>
<evidence type="ECO:0000256" key="5">
    <source>
        <dbReference type="ARBA" id="ARBA00022475"/>
    </source>
</evidence>
<dbReference type="Pfam" id="PF02096">
    <property type="entry name" value="60KD_IMP"/>
    <property type="match status" value="1"/>
</dbReference>
<name>A4BP05_9GAMM</name>
<accession>A4BP05</accession>
<dbReference type="NCBIfam" id="NF002352">
    <property type="entry name" value="PRK01318.1-3"/>
    <property type="match status" value="1"/>
</dbReference>
<dbReference type="InterPro" id="IPR019998">
    <property type="entry name" value="Membr_insert_YidC"/>
</dbReference>
<protein>
    <recommendedName>
        <fullName evidence="3 13">Membrane protein insertase YidC</fullName>
    </recommendedName>
    <alternativeName>
        <fullName evidence="12 13">Foldase YidC</fullName>
    </alternativeName>
    <alternativeName>
        <fullName evidence="11 13">Membrane integrase YidC</fullName>
    </alternativeName>
    <alternativeName>
        <fullName evidence="13">Membrane protein YidC</fullName>
    </alternativeName>
</protein>
<evidence type="ECO:0000256" key="4">
    <source>
        <dbReference type="ARBA" id="ARBA00022448"/>
    </source>
</evidence>
<comment type="caution">
    <text evidence="13">Lacks conserved residue(s) required for the propagation of feature annotation.</text>
</comment>
<dbReference type="Gene3D" id="2.70.98.90">
    <property type="match status" value="1"/>
</dbReference>
<dbReference type="PRINTS" id="PR00701">
    <property type="entry name" value="60KDINNERMP"/>
</dbReference>
<dbReference type="Proteomes" id="UP000003374">
    <property type="component" value="Unassembled WGS sequence"/>
</dbReference>
<dbReference type="HOGENOM" id="CLU_016535_3_0_6"/>
<feature type="domain" description="Membrane insertase YidC N-terminal" evidence="16">
    <location>
        <begin position="69"/>
        <end position="342"/>
    </location>
</feature>
<evidence type="ECO:0000256" key="10">
    <source>
        <dbReference type="ARBA" id="ARBA00023186"/>
    </source>
</evidence>
<evidence type="ECO:0000256" key="7">
    <source>
        <dbReference type="ARBA" id="ARBA00022927"/>
    </source>
</evidence>
<dbReference type="GO" id="GO:0051205">
    <property type="term" value="P:protein insertion into membrane"/>
    <property type="evidence" value="ECO:0007669"/>
    <property type="project" value="TreeGrafter"/>
</dbReference>
<keyword evidence="9 13" id="KW-0472">Membrane</keyword>
<keyword evidence="4 13" id="KW-0813">Transport</keyword>
<comment type="similarity">
    <text evidence="2 13">Belongs to the OXA1/ALB3/YidC family. Type 1 subfamily.</text>
</comment>
<keyword evidence="8 13" id="KW-1133">Transmembrane helix</keyword>
<dbReference type="InterPro" id="IPR028053">
    <property type="entry name" value="Membr_insert_YidC_N"/>
</dbReference>
<dbReference type="OrthoDB" id="9780552at2"/>
<dbReference type="HAMAP" id="MF_01810">
    <property type="entry name" value="YidC_type1"/>
    <property type="match status" value="1"/>
</dbReference>
<dbReference type="AlphaFoldDB" id="A4BP05"/>
<comment type="caution">
    <text evidence="17">The sequence shown here is derived from an EMBL/GenBank/DDBJ whole genome shotgun (WGS) entry which is preliminary data.</text>
</comment>
<keyword evidence="7 13" id="KW-0653">Protein transport</keyword>
<evidence type="ECO:0000256" key="9">
    <source>
        <dbReference type="ARBA" id="ARBA00023136"/>
    </source>
</evidence>
<evidence type="ECO:0000256" key="13">
    <source>
        <dbReference type="HAMAP-Rule" id="MF_01810"/>
    </source>
</evidence>
<dbReference type="PANTHER" id="PTHR12428">
    <property type="entry name" value="OXA1"/>
    <property type="match status" value="1"/>
</dbReference>
<evidence type="ECO:0000313" key="17">
    <source>
        <dbReference type="EMBL" id="EAR22954.1"/>
    </source>
</evidence>
<dbReference type="PANTHER" id="PTHR12428:SF65">
    <property type="entry name" value="CYTOCHROME C OXIDASE ASSEMBLY PROTEIN COX18, MITOCHONDRIAL"/>
    <property type="match status" value="1"/>
</dbReference>